<keyword evidence="2" id="KW-1185">Reference proteome</keyword>
<protein>
    <submittedName>
        <fullName evidence="1">Uncharacterized protein</fullName>
    </submittedName>
</protein>
<reference evidence="1 2" key="1">
    <citation type="journal article" date="2018" name="Front. Plant Sci.">
        <title>Red Clover (Trifolium pratense) and Zigzag Clover (T. medium) - A Picture of Genomic Similarities and Differences.</title>
        <authorList>
            <person name="Dluhosova J."/>
            <person name="Istvanek J."/>
            <person name="Nedelnik J."/>
            <person name="Repkova J."/>
        </authorList>
    </citation>
    <scope>NUCLEOTIDE SEQUENCE [LARGE SCALE GENOMIC DNA]</scope>
    <source>
        <strain evidence="2">cv. 10/8</strain>
        <tissue evidence="1">Leaf</tissue>
    </source>
</reference>
<proteinExistence type="predicted"/>
<dbReference type="Proteomes" id="UP000265520">
    <property type="component" value="Unassembled WGS sequence"/>
</dbReference>
<accession>A0A392QXE0</accession>
<organism evidence="1 2">
    <name type="scientific">Trifolium medium</name>
    <dbReference type="NCBI Taxonomy" id="97028"/>
    <lineage>
        <taxon>Eukaryota</taxon>
        <taxon>Viridiplantae</taxon>
        <taxon>Streptophyta</taxon>
        <taxon>Embryophyta</taxon>
        <taxon>Tracheophyta</taxon>
        <taxon>Spermatophyta</taxon>
        <taxon>Magnoliopsida</taxon>
        <taxon>eudicotyledons</taxon>
        <taxon>Gunneridae</taxon>
        <taxon>Pentapetalae</taxon>
        <taxon>rosids</taxon>
        <taxon>fabids</taxon>
        <taxon>Fabales</taxon>
        <taxon>Fabaceae</taxon>
        <taxon>Papilionoideae</taxon>
        <taxon>50 kb inversion clade</taxon>
        <taxon>NPAAA clade</taxon>
        <taxon>Hologalegina</taxon>
        <taxon>IRL clade</taxon>
        <taxon>Trifolieae</taxon>
        <taxon>Trifolium</taxon>
    </lineage>
</organism>
<dbReference type="EMBL" id="LXQA010169714">
    <property type="protein sequence ID" value="MCI29023.1"/>
    <property type="molecule type" value="Genomic_DNA"/>
</dbReference>
<sequence>VSLYLVELFRVDVDGLEADCDWDLSA</sequence>
<name>A0A392QXE0_9FABA</name>
<dbReference type="AlphaFoldDB" id="A0A392QXE0"/>
<evidence type="ECO:0000313" key="1">
    <source>
        <dbReference type="EMBL" id="MCI29023.1"/>
    </source>
</evidence>
<feature type="non-terminal residue" evidence="1">
    <location>
        <position position="1"/>
    </location>
</feature>
<evidence type="ECO:0000313" key="2">
    <source>
        <dbReference type="Proteomes" id="UP000265520"/>
    </source>
</evidence>
<comment type="caution">
    <text evidence="1">The sequence shown here is derived from an EMBL/GenBank/DDBJ whole genome shotgun (WGS) entry which is preliminary data.</text>
</comment>